<dbReference type="Gene3D" id="3.40.50.300">
    <property type="entry name" value="P-loop containing nucleotide triphosphate hydrolases"/>
    <property type="match status" value="1"/>
</dbReference>
<evidence type="ECO:0000313" key="3">
    <source>
        <dbReference type="Proteomes" id="UP001334804"/>
    </source>
</evidence>
<evidence type="ECO:0000313" key="2">
    <source>
        <dbReference type="EMBL" id="WSA34285.1"/>
    </source>
</evidence>
<name>A0ABZ1EJ57_9ACTN</name>
<dbReference type="InterPro" id="IPR003959">
    <property type="entry name" value="ATPase_AAA_core"/>
</dbReference>
<keyword evidence="3" id="KW-1185">Reference proteome</keyword>
<dbReference type="CDD" id="cd00267">
    <property type="entry name" value="ABC_ATPase"/>
    <property type="match status" value="1"/>
</dbReference>
<dbReference type="InterPro" id="IPR027417">
    <property type="entry name" value="P-loop_NTPase"/>
</dbReference>
<sequence length="558" mass="60528">MSSDQASAPTGSGSGHGNQALCAWDVPGIPPNSTAKLTALPGCVTVIVGSNGAGKSALGFWLQKNCTSAKVNRIIAHRKLWFPHAGPAISAADRQSAAPNIRHWNSLEESRYLDHADAQRSNIVLFDLLSRLNHRNYELAKLHDAGAERREIEGVVPTSPLTKLNSILRSAGLFIELELTAASTFDAIKLGSVTRYPISQMSDGEKSAVLLASEVLVSDRDSVLIVDEPERHLHRSISATLIQSVIAARRDCHFVVLTHDLELAATLDPASTEVHHLSGCNWTGNQANGWRIDHVTLAESLPEVARKAILGGRRQVLFIEGEHQSLDVGIYSILFPGWNPIPSGSCEQVIRSVAGLHANTSLHWLQPRGIVDGDGRSADERRGLAERGILVLPVSEVESLYYIQAVLAAIAEVQGSVLGVSPHDLLDQAVRDGLRSLASNGTPERLAASIARKEIGRKLFDGLPDENALIQGMDPIAASMPSPYPRLLQRINDLLSNRDLDGLVRLVPIRDTPMRAAIARAMRFQRHEDFQSAVRQRLTTSLDLAKVLRDEVGLLPGV</sequence>
<proteinExistence type="predicted"/>
<dbReference type="EMBL" id="CP109071">
    <property type="protein sequence ID" value="WSA34285.1"/>
    <property type="molecule type" value="Genomic_DNA"/>
</dbReference>
<dbReference type="SUPFAM" id="SSF52540">
    <property type="entry name" value="P-loop containing nucleoside triphosphate hydrolases"/>
    <property type="match status" value="1"/>
</dbReference>
<dbReference type="Proteomes" id="UP001334804">
    <property type="component" value="Chromosome"/>
</dbReference>
<dbReference type="Pfam" id="PF13304">
    <property type="entry name" value="AAA_21"/>
    <property type="match status" value="1"/>
</dbReference>
<feature type="domain" description="ATPase AAA-type core" evidence="1">
    <location>
        <begin position="195"/>
        <end position="263"/>
    </location>
</feature>
<protein>
    <submittedName>
        <fullName evidence="2">AAA family ATPase</fullName>
    </submittedName>
</protein>
<accession>A0ABZ1EJ57</accession>
<evidence type="ECO:0000259" key="1">
    <source>
        <dbReference type="Pfam" id="PF13304"/>
    </source>
</evidence>
<reference evidence="2 3" key="1">
    <citation type="submission" date="2022-10" db="EMBL/GenBank/DDBJ databases">
        <title>The complete genomes of actinobacterial strains from the NBC collection.</title>
        <authorList>
            <person name="Joergensen T.S."/>
            <person name="Alvarez Arevalo M."/>
            <person name="Sterndorff E.B."/>
            <person name="Faurdal D."/>
            <person name="Vuksanovic O."/>
            <person name="Mourched A.-S."/>
            <person name="Charusanti P."/>
            <person name="Shaw S."/>
            <person name="Blin K."/>
            <person name="Weber T."/>
        </authorList>
    </citation>
    <scope>NUCLEOTIDE SEQUENCE [LARGE SCALE GENOMIC DNA]</scope>
    <source>
        <strain evidence="2 3">NBC 01809</strain>
    </source>
</reference>
<gene>
    <name evidence="2" type="ORF">OIE14_09710</name>
</gene>
<dbReference type="RefSeq" id="WP_326564418.1">
    <property type="nucleotide sequence ID" value="NZ_CP109071.1"/>
</dbReference>
<organism evidence="2 3">
    <name type="scientific">Micromonospora peucetia</name>
    <dbReference type="NCBI Taxonomy" id="47871"/>
    <lineage>
        <taxon>Bacteria</taxon>
        <taxon>Bacillati</taxon>
        <taxon>Actinomycetota</taxon>
        <taxon>Actinomycetes</taxon>
        <taxon>Micromonosporales</taxon>
        <taxon>Micromonosporaceae</taxon>
        <taxon>Micromonospora</taxon>
    </lineage>
</organism>